<evidence type="ECO:0000259" key="3">
    <source>
        <dbReference type="Pfam" id="PF12813"/>
    </source>
</evidence>
<dbReference type="SUPFAM" id="SSF88723">
    <property type="entry name" value="PIN domain-like"/>
    <property type="match status" value="1"/>
</dbReference>
<evidence type="ECO:0000313" key="4">
    <source>
        <dbReference type="Ensembl" id="ENSXCOP00000027020.1"/>
    </source>
</evidence>
<dbReference type="PANTHER" id="PTHR15665:SF1">
    <property type="entry name" value="PROTEIN ASTEROID HOMOLOG 1"/>
    <property type="match status" value="1"/>
</dbReference>
<evidence type="ECO:0000256" key="2">
    <source>
        <dbReference type="SAM" id="MobiDB-lite"/>
    </source>
</evidence>
<dbReference type="InterPro" id="IPR029060">
    <property type="entry name" value="PIN-like_dom_sf"/>
</dbReference>
<feature type="domain" description="Asteroid" evidence="3">
    <location>
        <begin position="133"/>
        <end position="202"/>
    </location>
</feature>
<feature type="compositionally biased region" description="Basic residues" evidence="2">
    <location>
        <begin position="599"/>
        <end position="613"/>
    </location>
</feature>
<dbReference type="Proteomes" id="UP000261380">
    <property type="component" value="Unplaced"/>
</dbReference>
<keyword evidence="5" id="KW-1185">Reference proteome</keyword>
<dbReference type="InterPro" id="IPR026832">
    <property type="entry name" value="Asteroid"/>
</dbReference>
<sequence>MGVQGLTTYVESNRNFLQDVKFRDSRLVIDGCSLYFRLYFSYGFDQQHGGDYDAFACFLNKFLSALETCNIEPYVLLDGGVDPSDKKFATLRQRLQSKIKEADSICHGRNGSVLPILVRKVFIQVLNQRGIPLVQCPAEADWEIACLARQWNCPVLTNDSDFYIFDLPAGYLPLHFFQWTNLNGKASQRYIPSRCYTTNNLCRWFGGMNRELLPLCAVLTGNDYGAPKETETLLALIDVSALGRGGGRGRGKAPASRVEGILIWLSSFPNVTEALKEVSRLMDGAAGAGGRGQGGGLSSQLLAAMQEYNIKTQSSLAPWFSEGTLAQRGKTSGLAQLPECLSLAAARGQLSPMVLDAFVMQRVLLIPQVENNRLASSHCSSRPIRQAVYGILLQKAASPVSGAKLAKAGQVQMQGTRSDRGRGRVRLGVLFEVLGVTQSALAPVPLHLQLAVAVTGFWLREARPAPSQPLLQALVIGMIYGELTLNNQPGAPLLDRQRVRPGERRGVDVGAAHCLSQWQSCLWSALCLNQLLLVPLPEPNVTLLFSGTLVHGLFRYLKGGWPVESLLPGGSLSGQLCFCLLDAVKHCSLKANPSSFGSGKKKRGRGRGKRGRGGRGQSQGRGRVSEEINNRFALLMSEEEEEEDD</sequence>
<name>A0A3B5N0Z0_9TELE</name>
<protein>
    <recommendedName>
        <fullName evidence="3">Asteroid domain-containing protein</fullName>
    </recommendedName>
</protein>
<dbReference type="Gene3D" id="3.40.50.1010">
    <property type="entry name" value="5'-nuclease"/>
    <property type="match status" value="1"/>
</dbReference>
<dbReference type="GeneTree" id="ENSGT00390000010145"/>
<dbReference type="InterPro" id="IPR039436">
    <property type="entry name" value="Asteroid_dom"/>
</dbReference>
<evidence type="ECO:0000313" key="5">
    <source>
        <dbReference type="Proteomes" id="UP000261380"/>
    </source>
</evidence>
<reference evidence="4" key="2">
    <citation type="submission" date="2025-09" db="UniProtKB">
        <authorList>
            <consortium name="Ensembl"/>
        </authorList>
    </citation>
    <scope>IDENTIFICATION</scope>
</reference>
<dbReference type="Pfam" id="PF12813">
    <property type="entry name" value="XPG_I_2"/>
    <property type="match status" value="1"/>
</dbReference>
<dbReference type="AlphaFoldDB" id="A0A3B5N0Z0"/>
<organism evidence="4 5">
    <name type="scientific">Xiphophorus couchianus</name>
    <name type="common">Monterrey platyfish</name>
    <dbReference type="NCBI Taxonomy" id="32473"/>
    <lineage>
        <taxon>Eukaryota</taxon>
        <taxon>Metazoa</taxon>
        <taxon>Chordata</taxon>
        <taxon>Craniata</taxon>
        <taxon>Vertebrata</taxon>
        <taxon>Euteleostomi</taxon>
        <taxon>Actinopterygii</taxon>
        <taxon>Neopterygii</taxon>
        <taxon>Teleostei</taxon>
        <taxon>Neoteleostei</taxon>
        <taxon>Acanthomorphata</taxon>
        <taxon>Ovalentaria</taxon>
        <taxon>Atherinomorphae</taxon>
        <taxon>Cyprinodontiformes</taxon>
        <taxon>Poeciliidae</taxon>
        <taxon>Poeciliinae</taxon>
        <taxon>Xiphophorus</taxon>
    </lineage>
</organism>
<dbReference type="Ensembl" id="ENSXCOT00000027353.1">
    <property type="protein sequence ID" value="ENSXCOP00000027020.1"/>
    <property type="gene ID" value="ENSXCOG00000020183.1"/>
</dbReference>
<feature type="region of interest" description="Disordered" evidence="2">
    <location>
        <begin position="595"/>
        <end position="629"/>
    </location>
</feature>
<evidence type="ECO:0000256" key="1">
    <source>
        <dbReference type="ARBA" id="ARBA00007398"/>
    </source>
</evidence>
<reference evidence="4" key="1">
    <citation type="submission" date="2025-08" db="UniProtKB">
        <authorList>
            <consortium name="Ensembl"/>
        </authorList>
    </citation>
    <scope>IDENTIFICATION</scope>
</reference>
<accession>A0A3B5N0Z0</accession>
<dbReference type="PANTHER" id="PTHR15665">
    <property type="entry name" value="ASTEROID PROTEIN"/>
    <property type="match status" value="1"/>
</dbReference>
<proteinExistence type="inferred from homology"/>
<comment type="similarity">
    <text evidence="1">Belongs to the asteroid family.</text>
</comment>